<protein>
    <submittedName>
        <fullName evidence="1">ORF97</fullName>
    </submittedName>
</protein>
<dbReference type="EMBL" id="BK063094">
    <property type="protein sequence ID" value="DBA11798.1"/>
    <property type="molecule type" value="Genomic_DNA"/>
</dbReference>
<organism evidence="1">
    <name type="scientific">Malaco herpesvirus 1</name>
    <dbReference type="NCBI Taxonomy" id="3031797"/>
    <lineage>
        <taxon>Viruses</taxon>
        <taxon>Duplodnaviria</taxon>
        <taxon>Heunggongvirae</taxon>
        <taxon>Peploviricota</taxon>
        <taxon>Herviviricetes</taxon>
        <taxon>Herpesvirales</taxon>
        <taxon>Malacoherpesviridae</taxon>
    </lineage>
</organism>
<accession>A0AA48P7U1</accession>
<name>A0AA48P7U1_9VIRU</name>
<evidence type="ECO:0000313" key="1">
    <source>
        <dbReference type="EMBL" id="DBA11798.1"/>
    </source>
</evidence>
<proteinExistence type="predicted"/>
<reference evidence="1" key="1">
    <citation type="journal article" date="2023" name="Front. Mar. Sci.">
        <title>Tracing the invertebrate herpesviruses in the global sequence datasets.</title>
        <authorList>
            <person name="Rosani U."/>
            <person name="Gaia M."/>
            <person name="Delmont T.O."/>
            <person name="Krupovic M."/>
        </authorList>
    </citation>
    <scope>NUCLEOTIDE SEQUENCE</scope>
    <source>
        <strain evidence="1">MalacoHV1/China/2018</strain>
    </source>
</reference>
<reference evidence="1" key="2">
    <citation type="submission" date="2023-01" db="EMBL/GenBank/DDBJ databases">
        <authorList>
            <person name="Rosani U."/>
            <person name="Delmont T.O."/>
            <person name="Gaia M."/>
            <person name="Krupovic M."/>
        </authorList>
    </citation>
    <scope>NUCLEOTIDE SEQUENCE</scope>
    <source>
        <strain evidence="1">MalacoHV1/China/2018</strain>
    </source>
</reference>
<sequence>MSAKTVSFTFPKYEAGMNLHQYSCILNEKRPNRSAVSLGVKQNPLNIRTYAVKQPFIMTSVEDNFWKETPIDLINAIITIYNTEHKDIFPLRIVLKIRLTPAADAEDVEQMVFTKGISDRVYNILDLKKVLISEFTSLRQFIKAHTNSIGIWNAEVELDVINETGVGESNYHFVH</sequence>